<dbReference type="Gene3D" id="2.130.10.10">
    <property type="entry name" value="YVTN repeat-like/Quinoprotein amine dehydrogenase"/>
    <property type="match status" value="2"/>
</dbReference>
<dbReference type="SUPFAM" id="SSF50998">
    <property type="entry name" value="Quinoprotein alcohol dehydrogenase-like"/>
    <property type="match status" value="2"/>
</dbReference>
<keyword evidence="1" id="KW-0732">Signal</keyword>
<dbReference type="PANTHER" id="PTHR34512:SF30">
    <property type="entry name" value="OUTER MEMBRANE PROTEIN ASSEMBLY FACTOR BAMB"/>
    <property type="match status" value="1"/>
</dbReference>
<keyword evidence="4" id="KW-1185">Reference proteome</keyword>
<accession>A0A5R8KD68</accession>
<dbReference type="InterPro" id="IPR011047">
    <property type="entry name" value="Quinoprotein_ADH-like_sf"/>
</dbReference>
<evidence type="ECO:0000256" key="1">
    <source>
        <dbReference type="SAM" id="SignalP"/>
    </source>
</evidence>
<comment type="caution">
    <text evidence="3">The sequence shown here is derived from an EMBL/GenBank/DDBJ whole genome shotgun (WGS) entry which is preliminary data.</text>
</comment>
<dbReference type="OrthoDB" id="176612at2"/>
<dbReference type="RefSeq" id="WP_138086840.1">
    <property type="nucleotide sequence ID" value="NZ_VAUV01000009.1"/>
</dbReference>
<gene>
    <name evidence="3" type="ORF">FEM03_13735</name>
</gene>
<reference evidence="3 4" key="1">
    <citation type="submission" date="2019-05" db="EMBL/GenBank/DDBJ databases">
        <title>Verrucobacter flavum gen. nov., sp. nov. a new member of the family Verrucomicrobiaceae.</title>
        <authorList>
            <person name="Szuroczki S."/>
            <person name="Abbaszade G."/>
            <person name="Szabo A."/>
            <person name="Felfoldi T."/>
            <person name="Schumann P."/>
            <person name="Boka K."/>
            <person name="Keki Z."/>
            <person name="Toumi M."/>
            <person name="Toth E."/>
        </authorList>
    </citation>
    <scope>NUCLEOTIDE SEQUENCE [LARGE SCALE GENOMIC DNA]</scope>
    <source>
        <strain evidence="3 4">MG-N-17</strain>
    </source>
</reference>
<dbReference type="Gene3D" id="2.40.10.480">
    <property type="match status" value="1"/>
</dbReference>
<organism evidence="3 4">
    <name type="scientific">Phragmitibacter flavus</name>
    <dbReference type="NCBI Taxonomy" id="2576071"/>
    <lineage>
        <taxon>Bacteria</taxon>
        <taxon>Pseudomonadati</taxon>
        <taxon>Verrucomicrobiota</taxon>
        <taxon>Verrucomicrobiia</taxon>
        <taxon>Verrucomicrobiales</taxon>
        <taxon>Verrucomicrobiaceae</taxon>
        <taxon>Phragmitibacter</taxon>
    </lineage>
</organism>
<dbReference type="InterPro" id="IPR015943">
    <property type="entry name" value="WD40/YVTN_repeat-like_dom_sf"/>
</dbReference>
<evidence type="ECO:0000313" key="3">
    <source>
        <dbReference type="EMBL" id="TLD70241.1"/>
    </source>
</evidence>
<dbReference type="PANTHER" id="PTHR34512">
    <property type="entry name" value="CELL SURFACE PROTEIN"/>
    <property type="match status" value="1"/>
</dbReference>
<evidence type="ECO:0000313" key="4">
    <source>
        <dbReference type="Proteomes" id="UP000306196"/>
    </source>
</evidence>
<dbReference type="InterPro" id="IPR002372">
    <property type="entry name" value="PQQ_rpt_dom"/>
</dbReference>
<dbReference type="Proteomes" id="UP000306196">
    <property type="component" value="Unassembled WGS sequence"/>
</dbReference>
<dbReference type="SMART" id="SM00564">
    <property type="entry name" value="PQQ"/>
    <property type="match status" value="4"/>
</dbReference>
<protein>
    <submittedName>
        <fullName evidence="3">Pyrrolo-quinoline quinone</fullName>
    </submittedName>
</protein>
<name>A0A5R8KD68_9BACT</name>
<feature type="chain" id="PRO_5024359263" evidence="1">
    <location>
        <begin position="22"/>
        <end position="544"/>
    </location>
</feature>
<feature type="domain" description="Pyrrolo-quinoline quinone repeat" evidence="2">
    <location>
        <begin position="405"/>
        <end position="491"/>
    </location>
</feature>
<evidence type="ECO:0000259" key="2">
    <source>
        <dbReference type="Pfam" id="PF13360"/>
    </source>
</evidence>
<dbReference type="InterPro" id="IPR018391">
    <property type="entry name" value="PQQ_b-propeller_rpt"/>
</dbReference>
<sequence>MKLTTLTPLLALALCPALLHAADWPQWGGSNQRNMVSMEKNMPLDFSPGSKLGPKAAPAIAGRLRPGAEEVNKLSAEDIDMSTTKNCLWVAKLGSQTYGTPVIADGRIYVGTNNESPRNPKNLGDRGVMMVFEEKTGNFLWQMIVPKMGTGKVNDWEYLGICASPTIVGNRAYVPTNRCQIVCLDVEGFANGNDGPFTDEENFYAPTGADGNLAPIPLDNATDADIIWAYDMYKELGVFQHNATSGYPLIVGDKLFTVTCNGVDWTHQNIPAPTAPSFIMLDKNTGELLGEQSSIASERTLHCSWSSPIHVKVGDKDQIIFAAGDGWMYGLSMETEKNEDGLDIMKEYWRYDCNPPEYRKDENGEPRKYAEFDGPSENIATPVYYDGLVYIPIGQDPEHGEGLGMISAIDPTKEGDISGKAVWTFKGIERSISTPAIKDGLIYVGDYTGRVFCLDAKTGQEYWKFDTKGNIWSSPLLVDGKVYIGNAEGELFILAEGKELKELGTIEFPGPIMNNVVAANGVLYVTTHTHLYAFKEGGSPVAKN</sequence>
<proteinExistence type="predicted"/>
<feature type="signal peptide" evidence="1">
    <location>
        <begin position="1"/>
        <end position="21"/>
    </location>
</feature>
<dbReference type="AlphaFoldDB" id="A0A5R8KD68"/>
<dbReference type="EMBL" id="VAUV01000009">
    <property type="protein sequence ID" value="TLD70241.1"/>
    <property type="molecule type" value="Genomic_DNA"/>
</dbReference>
<feature type="domain" description="Pyrrolo-quinoline quinone repeat" evidence="2">
    <location>
        <begin position="84"/>
        <end position="187"/>
    </location>
</feature>
<dbReference type="Pfam" id="PF13360">
    <property type="entry name" value="PQQ_2"/>
    <property type="match status" value="2"/>
</dbReference>